<dbReference type="NCBIfam" id="TIGR01509">
    <property type="entry name" value="HAD-SF-IA-v3"/>
    <property type="match status" value="1"/>
</dbReference>
<dbReference type="Proteomes" id="UP000061587">
    <property type="component" value="Chromosome"/>
</dbReference>
<evidence type="ECO:0000313" key="2">
    <source>
        <dbReference type="Proteomes" id="UP000061587"/>
    </source>
</evidence>
<dbReference type="AlphaFoldDB" id="A0A0P0LHT9"/>
<dbReference type="InterPro" id="IPR051806">
    <property type="entry name" value="HAD-like_SPP"/>
</dbReference>
<dbReference type="InterPro" id="IPR023198">
    <property type="entry name" value="PGP-like_dom2"/>
</dbReference>
<organism evidence="1 2">
    <name type="scientific">Phocaeicola vulgatus</name>
    <name type="common">Bacteroides vulgatus</name>
    <dbReference type="NCBI Taxonomy" id="821"/>
    <lineage>
        <taxon>Bacteria</taxon>
        <taxon>Pseudomonadati</taxon>
        <taxon>Bacteroidota</taxon>
        <taxon>Bacteroidia</taxon>
        <taxon>Bacteroidales</taxon>
        <taxon>Bacteroidaceae</taxon>
        <taxon>Phocaeicola</taxon>
    </lineage>
</organism>
<proteinExistence type="predicted"/>
<dbReference type="GO" id="GO:0050308">
    <property type="term" value="F:sugar-phosphatase activity"/>
    <property type="evidence" value="ECO:0007669"/>
    <property type="project" value="TreeGrafter"/>
</dbReference>
<dbReference type="InterPro" id="IPR041492">
    <property type="entry name" value="HAD_2"/>
</dbReference>
<dbReference type="Pfam" id="PF13419">
    <property type="entry name" value="HAD_2"/>
    <property type="match status" value="1"/>
</dbReference>
<dbReference type="EMBL" id="CP013020">
    <property type="protein sequence ID" value="ALK85036.1"/>
    <property type="molecule type" value="Genomic_DNA"/>
</dbReference>
<dbReference type="Gene3D" id="3.40.50.1000">
    <property type="entry name" value="HAD superfamily/HAD-like"/>
    <property type="match status" value="1"/>
</dbReference>
<dbReference type="PANTHER" id="PTHR43481">
    <property type="entry name" value="FRUCTOSE-1-PHOSPHATE PHOSPHATASE"/>
    <property type="match status" value="1"/>
</dbReference>
<reference evidence="1 2" key="2">
    <citation type="journal article" date="2016" name="Genome Biol. Evol.">
        <title>Extensive mobilome-driven genome diversification in mouse gut-associated Bacteroides vulgatus mpk.</title>
        <authorList>
            <person name="Lange A."/>
            <person name="Beier S."/>
            <person name="Steimle A."/>
            <person name="Autenrieth I.B."/>
            <person name="Huson D.H."/>
            <person name="Frick J.S."/>
        </authorList>
    </citation>
    <scope>NUCLEOTIDE SEQUENCE [LARGE SCALE GENOMIC DNA]</scope>
    <source>
        <strain evidence="2">mpk</strain>
    </source>
</reference>
<dbReference type="CDD" id="cd07505">
    <property type="entry name" value="HAD_BPGM-like"/>
    <property type="match status" value="1"/>
</dbReference>
<dbReference type="InterPro" id="IPR006439">
    <property type="entry name" value="HAD-SF_hydro_IA"/>
</dbReference>
<name>A0A0P0LHT9_PHOVU</name>
<dbReference type="SFLD" id="SFLDG01129">
    <property type="entry name" value="C1.5:_HAD__Beta-PGM__Phosphata"/>
    <property type="match status" value="1"/>
</dbReference>
<accession>A0A0P0LHT9</accession>
<gene>
    <name evidence="1" type="ORF">BvMPK_2441</name>
</gene>
<dbReference type="SFLD" id="SFLDS00003">
    <property type="entry name" value="Haloacid_Dehalogenase"/>
    <property type="match status" value="1"/>
</dbReference>
<dbReference type="InterPro" id="IPR023214">
    <property type="entry name" value="HAD_sf"/>
</dbReference>
<dbReference type="InterPro" id="IPR036412">
    <property type="entry name" value="HAD-like_sf"/>
</dbReference>
<dbReference type="PATRIC" id="fig|821.40.peg.2929"/>
<dbReference type="SUPFAM" id="SSF56784">
    <property type="entry name" value="HAD-like"/>
    <property type="match status" value="1"/>
</dbReference>
<dbReference type="Gene3D" id="1.10.150.240">
    <property type="entry name" value="Putative phosphatase, domain 2"/>
    <property type="match status" value="1"/>
</dbReference>
<dbReference type="PANTHER" id="PTHR43481:SF4">
    <property type="entry name" value="GLYCEROL-1-PHOSPHATE PHOSPHOHYDROLASE 1-RELATED"/>
    <property type="match status" value="1"/>
</dbReference>
<sequence length="243" mass="27776">MLFLSFAKLGIWRIIRTFVALNQTKSNMNSTKSIAALFDFDGVVMDTETQYSIFWNEQGRKYHPELPEFGRLIKGQTLTQIYANYFAGMEEVQHEITEDLNKFEKNMLYNYIPGVEAFLKELRENGVKIAIVTSSNEMKMSNVYKAHPELKQSVDRILTAEMFTHSKPDPECFLLGATVFDTVPENCVVFEDSFHGLEAGNRAGMTVIGLATTNSEEQIRDKANAVIQDFNGFSFEKMKNMMR</sequence>
<protein>
    <submittedName>
        <fullName evidence="1">Phosphatase/phosphohexomutase</fullName>
    </submittedName>
</protein>
<evidence type="ECO:0000313" key="1">
    <source>
        <dbReference type="EMBL" id="ALK85036.1"/>
    </source>
</evidence>
<reference evidence="2" key="1">
    <citation type="submission" date="2015-10" db="EMBL/GenBank/DDBJ databases">
        <title>Extensive mobilome-driven genome diversification in gut-associated Bacteroides vulgatus mpk.</title>
        <authorList>
            <person name="Beier S."/>
            <person name="Lange A."/>
            <person name="Huson D.H."/>
            <person name="Frick J.-S."/>
            <person name="Autenrieth I.B."/>
        </authorList>
    </citation>
    <scope>NUCLEOTIDE SEQUENCE [LARGE SCALE GENOMIC DNA]</scope>
    <source>
        <strain evidence="2">mpk</strain>
    </source>
</reference>